<dbReference type="EMBL" id="CM039178">
    <property type="protein sequence ID" value="KAH9682452.1"/>
    <property type="molecule type" value="Genomic_DNA"/>
</dbReference>
<accession>A0ACB8I5R0</accession>
<sequence length="934" mass="106565">MDSVVLELCYDGCWETLEDGRMEYVNGKNRVFLVGKNYLFDQLLARVYDVLQINPNEYSITMKTTLRSSNTLYRVCALPMDIFDDEMVRVVLHMASDVANFGCVPIFVTTSPRVPSGGIEPHVDTETSFRANMSGPDNEEEVLPRTISLQQYYSPIHDNYDNIDNDGVTLQDVGATIFSTTSLEQRYSPYHNNDFRDNDDFHDETEGDNVCAEPSNNMRGTHFNNDGDNEEEVLPRTISLQQYYSPIHDNYDNIDNDGVTLQDVGATIFSTTSLEQRYSPYHNNDFRDNDDFHDETEGDNVCAEPSNNMRGTHFNNDGDDGGAGPSNVPSFQHKDEFEDNTPVNNRGNRLIPAMVRSRRRIDPLTSLAPTLPSNMVAPSFVNSCDSDDISVGKLFAEKNEFILQLRKVAFRDKFDFKIARSTTTRFEAHCSSESCKWRIRATRCSNEENVPWVINIFKTRIYTPNDIRGDMQQEYGVQLTYQQAYRAREVGLEIVRGNPAESYNLLPKYSHVLTAVNEGTVTHIEQDGDGNFLYYFVALESSIKGFMQYIRSVIAVDGIHLKGLYRGSMFVATCLDGNNQLYPLAIGIMDSENIDAWEWFMMKLHGVIGDRPELVIISDRCTAIRRAVLKVFQNAAHGVCFYHVKGNIKSQFRMSKALWDQFEPAFINAAKAYGHEEFKRQLEGLWMIHSGAADYLKNNVGTCNWARSQFEGRRYNILTTNIAESVNSFVREPQKFPVTHLVDHFRKTLQQWFYDRKIVAESMSTRLTTWANEIVTERRTMAERMIVRPVSPHRFQVIGGGLKEGLVDLQKKTCSCRVFQLDQLVCAHAIAACLTHRVDYINLCSDFYTTEWLAMAYAQPVEPVGDVADWEVSDEIQEMQVYPPVEAPPPGRRKELRIPSAGEDVNRRTVRCGRCHELGHNRKRCKNPIASNRS</sequence>
<organism evidence="1 2">
    <name type="scientific">Citrus sinensis</name>
    <name type="common">Sweet orange</name>
    <name type="synonym">Citrus aurantium var. sinensis</name>
    <dbReference type="NCBI Taxonomy" id="2711"/>
    <lineage>
        <taxon>Eukaryota</taxon>
        <taxon>Viridiplantae</taxon>
        <taxon>Streptophyta</taxon>
        <taxon>Embryophyta</taxon>
        <taxon>Tracheophyta</taxon>
        <taxon>Spermatophyta</taxon>
        <taxon>Magnoliopsida</taxon>
        <taxon>eudicotyledons</taxon>
        <taxon>Gunneridae</taxon>
        <taxon>Pentapetalae</taxon>
        <taxon>rosids</taxon>
        <taxon>malvids</taxon>
        <taxon>Sapindales</taxon>
        <taxon>Rutaceae</taxon>
        <taxon>Aurantioideae</taxon>
        <taxon>Citrus</taxon>
    </lineage>
</organism>
<evidence type="ECO:0000313" key="1">
    <source>
        <dbReference type="EMBL" id="KAH9682452.1"/>
    </source>
</evidence>
<keyword evidence="2" id="KW-1185">Reference proteome</keyword>
<name>A0ACB8I5R0_CITSI</name>
<reference evidence="2" key="1">
    <citation type="journal article" date="2023" name="Hortic. Res.">
        <title>A chromosome-level phased genome enabling allele-level studies in sweet orange: a case study on citrus Huanglongbing tolerance.</title>
        <authorList>
            <person name="Wu B."/>
            <person name="Yu Q."/>
            <person name="Deng Z."/>
            <person name="Duan Y."/>
            <person name="Luo F."/>
            <person name="Gmitter F. Jr."/>
        </authorList>
    </citation>
    <scope>NUCLEOTIDE SEQUENCE [LARGE SCALE GENOMIC DNA]</scope>
    <source>
        <strain evidence="2">cv. Valencia</strain>
    </source>
</reference>
<proteinExistence type="predicted"/>
<gene>
    <name evidence="1" type="ORF">KPL71_027354</name>
</gene>
<dbReference type="Proteomes" id="UP000829398">
    <property type="component" value="Chromosome 9"/>
</dbReference>
<evidence type="ECO:0000313" key="2">
    <source>
        <dbReference type="Proteomes" id="UP000829398"/>
    </source>
</evidence>
<protein>
    <submittedName>
        <fullName evidence="1">SWIM-type domain-containing protein</fullName>
    </submittedName>
</protein>
<comment type="caution">
    <text evidence="1">The sequence shown here is derived from an EMBL/GenBank/DDBJ whole genome shotgun (WGS) entry which is preliminary data.</text>
</comment>